<dbReference type="AlphaFoldDB" id="D8PLD3"/>
<name>D8PLD3_SCHCM</name>
<dbReference type="STRING" id="578458.D8PLD3"/>
<dbReference type="Pfam" id="PF00924">
    <property type="entry name" value="MS_channel_2nd"/>
    <property type="match status" value="1"/>
</dbReference>
<feature type="transmembrane region" description="Helical" evidence="3">
    <location>
        <begin position="241"/>
        <end position="265"/>
    </location>
</feature>
<organism evidence="6">
    <name type="scientific">Schizophyllum commune (strain H4-8 / FGSC 9210)</name>
    <name type="common">Split gill fungus</name>
    <dbReference type="NCBI Taxonomy" id="578458"/>
    <lineage>
        <taxon>Eukaryota</taxon>
        <taxon>Fungi</taxon>
        <taxon>Dikarya</taxon>
        <taxon>Basidiomycota</taxon>
        <taxon>Agaricomycotina</taxon>
        <taxon>Agaricomycetes</taxon>
        <taxon>Agaricomycetidae</taxon>
        <taxon>Agaricales</taxon>
        <taxon>Schizophyllaceae</taxon>
        <taxon>Schizophyllum</taxon>
    </lineage>
</organism>
<protein>
    <recommendedName>
        <fullName evidence="4">EF-hand domain-containing protein</fullName>
    </recommendedName>
</protein>
<feature type="compositionally biased region" description="Basic residues" evidence="2">
    <location>
        <begin position="807"/>
        <end position="821"/>
    </location>
</feature>
<accession>D8PLD3</accession>
<evidence type="ECO:0000256" key="1">
    <source>
        <dbReference type="ARBA" id="ARBA00022837"/>
    </source>
</evidence>
<keyword evidence="3" id="KW-0812">Transmembrane</keyword>
<feature type="region of interest" description="Disordered" evidence="2">
    <location>
        <begin position="317"/>
        <end position="416"/>
    </location>
</feature>
<dbReference type="InterPro" id="IPR002048">
    <property type="entry name" value="EF_hand_dom"/>
</dbReference>
<dbReference type="HOGENOM" id="CLU_011269_1_0_1"/>
<dbReference type="InterPro" id="IPR018247">
    <property type="entry name" value="EF_Hand_1_Ca_BS"/>
</dbReference>
<dbReference type="GO" id="GO:0005509">
    <property type="term" value="F:calcium ion binding"/>
    <property type="evidence" value="ECO:0007669"/>
    <property type="project" value="InterPro"/>
</dbReference>
<dbReference type="eggNOG" id="KOG4629">
    <property type="taxonomic scope" value="Eukaryota"/>
</dbReference>
<dbReference type="GO" id="GO:0005262">
    <property type="term" value="F:calcium channel activity"/>
    <property type="evidence" value="ECO:0007669"/>
    <property type="project" value="TreeGrafter"/>
</dbReference>
<evidence type="ECO:0000313" key="5">
    <source>
        <dbReference type="EMBL" id="EFJ03371.1"/>
    </source>
</evidence>
<keyword evidence="3" id="KW-0472">Membrane</keyword>
<dbReference type="Gene3D" id="1.10.238.10">
    <property type="entry name" value="EF-hand"/>
    <property type="match status" value="1"/>
</dbReference>
<feature type="compositionally biased region" description="Acidic residues" evidence="2">
    <location>
        <begin position="773"/>
        <end position="782"/>
    </location>
</feature>
<dbReference type="InParanoid" id="D8PLD3"/>
<dbReference type="GO" id="GO:0006874">
    <property type="term" value="P:intracellular calcium ion homeostasis"/>
    <property type="evidence" value="ECO:0007669"/>
    <property type="project" value="TreeGrafter"/>
</dbReference>
<feature type="domain" description="EF-hand" evidence="4">
    <location>
        <begin position="486"/>
        <end position="521"/>
    </location>
</feature>
<dbReference type="InterPro" id="IPR010920">
    <property type="entry name" value="LSM_dom_sf"/>
</dbReference>
<feature type="region of interest" description="Disordered" evidence="2">
    <location>
        <begin position="766"/>
        <end position="828"/>
    </location>
</feature>
<feature type="compositionally biased region" description="Basic and acidic residues" evidence="2">
    <location>
        <begin position="326"/>
        <end position="355"/>
    </location>
</feature>
<feature type="transmembrane region" description="Helical" evidence="3">
    <location>
        <begin position="542"/>
        <end position="561"/>
    </location>
</feature>
<dbReference type="GeneID" id="9589450"/>
<keyword evidence="3" id="KW-1133">Transmembrane helix</keyword>
<dbReference type="SUPFAM" id="SSF47473">
    <property type="entry name" value="EF-hand"/>
    <property type="match status" value="1"/>
</dbReference>
<evidence type="ECO:0000256" key="3">
    <source>
        <dbReference type="SAM" id="Phobius"/>
    </source>
</evidence>
<feature type="compositionally biased region" description="Basic and acidic residues" evidence="2">
    <location>
        <begin position="1"/>
        <end position="26"/>
    </location>
</feature>
<dbReference type="InterPro" id="IPR011992">
    <property type="entry name" value="EF-hand-dom_pair"/>
</dbReference>
<dbReference type="KEGG" id="scm:SCHCO_02624314"/>
<proteinExistence type="predicted"/>
<dbReference type="PANTHER" id="PTHR31323">
    <property type="entry name" value="MECHANOSENSITIVE ION CHANNEL PROTEIN MSY2"/>
    <property type="match status" value="1"/>
</dbReference>
<dbReference type="Proteomes" id="UP000007431">
    <property type="component" value="Unassembled WGS sequence"/>
</dbReference>
<dbReference type="OMA" id="NSNWQDW"/>
<dbReference type="PROSITE" id="PS50222">
    <property type="entry name" value="EF_HAND_2"/>
    <property type="match status" value="1"/>
</dbReference>
<dbReference type="OrthoDB" id="544685at2759"/>
<keyword evidence="6" id="KW-1185">Reference proteome</keyword>
<keyword evidence="1" id="KW-0106">Calcium</keyword>
<dbReference type="PANTHER" id="PTHR31323:SF1">
    <property type="entry name" value="MECHANOSENSITIVE ION CHANNEL PROTEIN"/>
    <property type="match status" value="1"/>
</dbReference>
<dbReference type="SMART" id="SM00054">
    <property type="entry name" value="EFh"/>
    <property type="match status" value="1"/>
</dbReference>
<evidence type="ECO:0000259" key="4">
    <source>
        <dbReference type="PROSITE" id="PS50222"/>
    </source>
</evidence>
<feature type="transmembrane region" description="Helical" evidence="3">
    <location>
        <begin position="200"/>
        <end position="221"/>
    </location>
</feature>
<sequence length="828" mass="94839">MLSDEHLDEKAAAAAREKRPEHDRSKPSVHYLNEVSAPEYHDKQFDAETSSIGTTDDEEEMYDWSDDDGLEEEEHKYEEQMGFHRKRTGWGFKRIMTVLFSTLIGSTFLAGLLVTPALLIHFYWYKKDPSDDRRYIKDNVQAWLFWAAANILISWYLAMIVDVIPIIATFFISLVWGHVSEYIKSRIELYVSVKNTFKPLLYAASGWASWVIIFAHIFKLYDTNDEETSQAAYLDRVYQVIEFLFFFALVVCLQKMLSHAIAFAFHRTAFKERIEEVAQALRVIERLRDYHPKNRSRSSGFNKFGFNTPTLEKTGFEFGVKKRREQRNSREVDTDDGHDADGEDDRDKTLVDKKARDKKKSASFFHRAGSSSHAADVDMELMGGSSRPMTPASTNTPSPHRYPPTGTGTGRPGDETPEVLMQAAKALKTAVLHDARNIKGEQTDNGLSWNVNSTSEAKRLARSLYFRLKHPKRSYLLPEDFNPAFPTPEEAQKAFRVFDKDNNGDLSRAEIKQTLVKVYKERRFLSRSMRDVGSALKTLDKILLFFAFVVLFFISLSVFGVDIGSSLSSVYTIGIAASFIFKSTASNAFDAIMFLFVTHPYDTGDMVFIDQDILFVKKMGLFATLFTRADGTETYYFNSILSTKFITNVRRSANMFENLEMQVAWDTPLSKLDELEKLLNQWLATEENRWFEPNTMVVLQHFNYQRWIEITIGIGHNGTWQDWGLRLARKTAFHAAVQYFCNQLDISCYNATLPIVYADPVTHQYVPEAPAGGDDEEPEEQPQTEMQRQQSEVKTMLGFRPPEAVRKSHLLRARKSSRKGATRGVTAT</sequence>
<feature type="transmembrane region" description="Helical" evidence="3">
    <location>
        <begin position="153"/>
        <end position="179"/>
    </location>
</feature>
<feature type="compositionally biased region" description="Polar residues" evidence="2">
    <location>
        <begin position="387"/>
        <end position="398"/>
    </location>
</feature>
<dbReference type="Pfam" id="PF25886">
    <property type="entry name" value="Msy1"/>
    <property type="match status" value="1"/>
</dbReference>
<feature type="region of interest" description="Disordered" evidence="2">
    <location>
        <begin position="1"/>
        <end position="62"/>
    </location>
</feature>
<dbReference type="InterPro" id="IPR006685">
    <property type="entry name" value="MscS_channel_2nd"/>
</dbReference>
<feature type="compositionally biased region" description="Polar residues" evidence="2">
    <location>
        <begin position="784"/>
        <end position="793"/>
    </location>
</feature>
<dbReference type="EMBL" id="GL377302">
    <property type="protein sequence ID" value="EFJ03371.1"/>
    <property type="molecule type" value="Genomic_DNA"/>
</dbReference>
<dbReference type="InterPro" id="IPR058650">
    <property type="entry name" value="Msy1/2-like"/>
</dbReference>
<feature type="transmembrane region" description="Helical" evidence="3">
    <location>
        <begin position="95"/>
        <end position="124"/>
    </location>
</feature>
<gene>
    <name evidence="5" type="ORF">SCHCODRAFT_72473</name>
</gene>
<dbReference type="PROSITE" id="PS00018">
    <property type="entry name" value="EF_HAND_1"/>
    <property type="match status" value="1"/>
</dbReference>
<evidence type="ECO:0000256" key="2">
    <source>
        <dbReference type="SAM" id="MobiDB-lite"/>
    </source>
</evidence>
<dbReference type="SUPFAM" id="SSF50182">
    <property type="entry name" value="Sm-like ribonucleoproteins"/>
    <property type="match status" value="1"/>
</dbReference>
<dbReference type="GO" id="GO:0016020">
    <property type="term" value="C:membrane"/>
    <property type="evidence" value="ECO:0007669"/>
    <property type="project" value="InterPro"/>
</dbReference>
<evidence type="ECO:0000313" key="6">
    <source>
        <dbReference type="Proteomes" id="UP000007431"/>
    </source>
</evidence>
<reference evidence="5 6" key="1">
    <citation type="journal article" date="2010" name="Nat. Biotechnol.">
        <title>Genome sequence of the model mushroom Schizophyllum commune.</title>
        <authorList>
            <person name="Ohm R.A."/>
            <person name="de Jong J.F."/>
            <person name="Lugones L.G."/>
            <person name="Aerts A."/>
            <person name="Kothe E."/>
            <person name="Stajich J.E."/>
            <person name="de Vries R.P."/>
            <person name="Record E."/>
            <person name="Levasseur A."/>
            <person name="Baker S.E."/>
            <person name="Bartholomew K.A."/>
            <person name="Coutinho P.M."/>
            <person name="Erdmann S."/>
            <person name="Fowler T.J."/>
            <person name="Gathman A.C."/>
            <person name="Lombard V."/>
            <person name="Henrissat B."/>
            <person name="Knabe N."/>
            <person name="Kuees U."/>
            <person name="Lilly W.W."/>
            <person name="Lindquist E."/>
            <person name="Lucas S."/>
            <person name="Magnuson J.K."/>
            <person name="Piumi F."/>
            <person name="Raudaskoski M."/>
            <person name="Salamov A."/>
            <person name="Schmutz J."/>
            <person name="Schwarze F.W.M.R."/>
            <person name="vanKuyk P.A."/>
            <person name="Horton J.S."/>
            <person name="Grigoriev I.V."/>
            <person name="Woesten H.A.B."/>
        </authorList>
    </citation>
    <scope>NUCLEOTIDE SEQUENCE [LARGE SCALE GENOMIC DNA]</scope>
    <source>
        <strain evidence="6">H4-8 / FGSC 9210</strain>
    </source>
</reference>
<dbReference type="VEuPathDB" id="FungiDB:SCHCODRAFT_02624314"/>